<dbReference type="Proteomes" id="UP000219994">
    <property type="component" value="Unassembled WGS sequence"/>
</dbReference>
<dbReference type="EMBL" id="NAEP01000042">
    <property type="protein sequence ID" value="PDQ34973.1"/>
    <property type="molecule type" value="Genomic_DNA"/>
</dbReference>
<organism evidence="1 2">
    <name type="scientific">Candidatus Lumbricidiphila eiseniae</name>
    <dbReference type="NCBI Taxonomy" id="1969409"/>
    <lineage>
        <taxon>Bacteria</taxon>
        <taxon>Bacillati</taxon>
        <taxon>Actinomycetota</taxon>
        <taxon>Actinomycetes</taxon>
        <taxon>Micrococcales</taxon>
        <taxon>Microbacteriaceae</taxon>
        <taxon>Candidatus Lumbricidiphila</taxon>
    </lineage>
</organism>
<accession>A0A2A6FRD5</accession>
<proteinExistence type="predicted"/>
<comment type="caution">
    <text evidence="1">The sequence shown here is derived from an EMBL/GenBank/DDBJ whole genome shotgun (WGS) entry which is preliminary data.</text>
</comment>
<evidence type="ECO:0000313" key="2">
    <source>
        <dbReference type="Proteomes" id="UP000219994"/>
    </source>
</evidence>
<reference evidence="2" key="1">
    <citation type="submission" date="2017-03" db="EMBL/GenBank/DDBJ databases">
        <authorList>
            <person name="Lund M.B."/>
        </authorList>
    </citation>
    <scope>NUCLEOTIDE SEQUENCE [LARGE SCALE GENOMIC DNA]</scope>
</reference>
<dbReference type="AlphaFoldDB" id="A0A2A6FRD5"/>
<gene>
    <name evidence="1" type="ORF">B5766_08260</name>
</gene>
<evidence type="ECO:0000313" key="1">
    <source>
        <dbReference type="EMBL" id="PDQ34973.1"/>
    </source>
</evidence>
<name>A0A2A6FRD5_9MICO</name>
<protein>
    <submittedName>
        <fullName evidence="1">Uncharacterized protein</fullName>
    </submittedName>
</protein>
<sequence length="120" mass="13069">MAAIDNREVTPLTVGAWHEAIGHLDYGIARRALAAVRRDPNIAYVEPRHILVQARVVIREDKRAEEKLAASKLPDHKPAPLPVNYAAMVAAGTDPVAFALEVAVYHRQLVAAGYSPEAVE</sequence>